<dbReference type="InterPro" id="IPR051975">
    <property type="entry name" value="mtLSU_mL45"/>
</dbReference>
<comment type="subcellular location">
    <subcellularLocation>
        <location evidence="1">Mitochondrion</location>
    </subcellularLocation>
</comment>
<evidence type="ECO:0000256" key="2">
    <source>
        <dbReference type="ARBA" id="ARBA00022946"/>
    </source>
</evidence>
<keyword evidence="3" id="KW-0496">Mitochondrion</keyword>
<protein>
    <recommendedName>
        <fullName evidence="7">Tim44-like domain-containing protein</fullName>
    </recommendedName>
</protein>
<dbReference type="AlphaFoldDB" id="A0AAW1NWR6"/>
<sequence length="340" mass="38024">MRTTRSLFGTLTAALRRSRGDLAAKEQTGRASWTEIWTSDRRCDCLSSPVLHLTRSNSYLTANNGPSRHCRAACSRSFASQAAQSTKRPSDVSKPEARPGRQAASPGADAPSEASQFSRNRKRGSSFQTLPPGTAQQTQLKMALVSPNMLAEPYTGEPEALTWLSFLTISGWRERWQRTLSGAKSIYTLSKCKKYLKPFHVDRFKAEALSLYERACTQIARGDAGALRQLATPTEHSLMKQQIKSREDGGWARTVWALAERPALSDLELVRGRLVIIDPKDETSGFAQLTLRIRSRHNLRIKDPVSCWRVAGRLSLPPQDPAQRGLLFRAFQAVFVRRKR</sequence>
<evidence type="ECO:0000256" key="3">
    <source>
        <dbReference type="ARBA" id="ARBA00023128"/>
    </source>
</evidence>
<dbReference type="GO" id="GO:0005739">
    <property type="term" value="C:mitochondrion"/>
    <property type="evidence" value="ECO:0007669"/>
    <property type="project" value="UniProtKB-SubCell"/>
</dbReference>
<evidence type="ECO:0000313" key="5">
    <source>
        <dbReference type="EMBL" id="KAK9796971.1"/>
    </source>
</evidence>
<reference evidence="5 6" key="1">
    <citation type="journal article" date="2024" name="Nat. Commun.">
        <title>Phylogenomics reveals the evolutionary origins of lichenization in chlorophyte algae.</title>
        <authorList>
            <person name="Puginier C."/>
            <person name="Libourel C."/>
            <person name="Otte J."/>
            <person name="Skaloud P."/>
            <person name="Haon M."/>
            <person name="Grisel S."/>
            <person name="Petersen M."/>
            <person name="Berrin J.G."/>
            <person name="Delaux P.M."/>
            <person name="Dal Grande F."/>
            <person name="Keller J."/>
        </authorList>
    </citation>
    <scope>NUCLEOTIDE SEQUENCE [LARGE SCALE GENOMIC DNA]</scope>
    <source>
        <strain evidence="5 6">SAG 2036</strain>
    </source>
</reference>
<comment type="caution">
    <text evidence="5">The sequence shown here is derived from an EMBL/GenBank/DDBJ whole genome shotgun (WGS) entry which is preliminary data.</text>
</comment>
<dbReference type="Proteomes" id="UP001465755">
    <property type="component" value="Unassembled WGS sequence"/>
</dbReference>
<evidence type="ECO:0000256" key="4">
    <source>
        <dbReference type="SAM" id="MobiDB-lite"/>
    </source>
</evidence>
<keyword evidence="6" id="KW-1185">Reference proteome</keyword>
<evidence type="ECO:0008006" key="7">
    <source>
        <dbReference type="Google" id="ProtNLM"/>
    </source>
</evidence>
<dbReference type="PANTHER" id="PTHR28554:SF1">
    <property type="entry name" value="LARGE RIBOSOMAL SUBUNIT PROTEIN ML45"/>
    <property type="match status" value="1"/>
</dbReference>
<accession>A0AAW1NWR6</accession>
<feature type="compositionally biased region" description="Polar residues" evidence="4">
    <location>
        <begin position="125"/>
        <end position="135"/>
    </location>
</feature>
<dbReference type="EMBL" id="JALJOQ010000112">
    <property type="protein sequence ID" value="KAK9796971.1"/>
    <property type="molecule type" value="Genomic_DNA"/>
</dbReference>
<proteinExistence type="predicted"/>
<dbReference type="Gene3D" id="3.10.450.240">
    <property type="match status" value="1"/>
</dbReference>
<gene>
    <name evidence="5" type="ORF">WJX73_002111</name>
</gene>
<dbReference type="PANTHER" id="PTHR28554">
    <property type="entry name" value="39S RIBOSOMAL PROTEIN L45, MITOCHONDRIAL"/>
    <property type="match status" value="1"/>
</dbReference>
<feature type="region of interest" description="Disordered" evidence="4">
    <location>
        <begin position="81"/>
        <end position="135"/>
    </location>
</feature>
<dbReference type="InterPro" id="IPR032710">
    <property type="entry name" value="NTF2-like_dom_sf"/>
</dbReference>
<dbReference type="SUPFAM" id="SSF54427">
    <property type="entry name" value="NTF2-like"/>
    <property type="match status" value="1"/>
</dbReference>
<name>A0AAW1NWR6_9CHLO</name>
<organism evidence="5 6">
    <name type="scientific">Symbiochloris irregularis</name>
    <dbReference type="NCBI Taxonomy" id="706552"/>
    <lineage>
        <taxon>Eukaryota</taxon>
        <taxon>Viridiplantae</taxon>
        <taxon>Chlorophyta</taxon>
        <taxon>core chlorophytes</taxon>
        <taxon>Trebouxiophyceae</taxon>
        <taxon>Trebouxiales</taxon>
        <taxon>Trebouxiaceae</taxon>
        <taxon>Symbiochloris</taxon>
    </lineage>
</organism>
<evidence type="ECO:0000256" key="1">
    <source>
        <dbReference type="ARBA" id="ARBA00004173"/>
    </source>
</evidence>
<evidence type="ECO:0000313" key="6">
    <source>
        <dbReference type="Proteomes" id="UP001465755"/>
    </source>
</evidence>
<keyword evidence="2" id="KW-0809">Transit peptide</keyword>
<feature type="compositionally biased region" description="Basic and acidic residues" evidence="4">
    <location>
        <begin position="88"/>
        <end position="99"/>
    </location>
</feature>